<evidence type="ECO:0000313" key="2">
    <source>
        <dbReference type="Proteomes" id="UP001595696"/>
    </source>
</evidence>
<name>A0ABV8DUV5_9NOCA</name>
<evidence type="ECO:0000313" key="1">
    <source>
        <dbReference type="EMBL" id="MFC3963614.1"/>
    </source>
</evidence>
<comment type="caution">
    <text evidence="1">The sequence shown here is derived from an EMBL/GenBank/DDBJ whole genome shotgun (WGS) entry which is preliminary data.</text>
</comment>
<dbReference type="Proteomes" id="UP001595696">
    <property type="component" value="Unassembled WGS sequence"/>
</dbReference>
<dbReference type="RefSeq" id="WP_378613365.1">
    <property type="nucleotide sequence ID" value="NZ_JBHSAX010000014.1"/>
</dbReference>
<organism evidence="1 2">
    <name type="scientific">Nocardia jiangsuensis</name>
    <dbReference type="NCBI Taxonomy" id="1691563"/>
    <lineage>
        <taxon>Bacteria</taxon>
        <taxon>Bacillati</taxon>
        <taxon>Actinomycetota</taxon>
        <taxon>Actinomycetes</taxon>
        <taxon>Mycobacteriales</taxon>
        <taxon>Nocardiaceae</taxon>
        <taxon>Nocardia</taxon>
    </lineage>
</organism>
<proteinExistence type="predicted"/>
<protein>
    <submittedName>
        <fullName evidence="1">Uncharacterized protein</fullName>
    </submittedName>
</protein>
<accession>A0ABV8DUV5</accession>
<gene>
    <name evidence="1" type="ORF">ACFO0B_16605</name>
</gene>
<dbReference type="EMBL" id="JBHSAX010000014">
    <property type="protein sequence ID" value="MFC3963614.1"/>
    <property type="molecule type" value="Genomic_DNA"/>
</dbReference>
<keyword evidence="2" id="KW-1185">Reference proteome</keyword>
<reference evidence="2" key="1">
    <citation type="journal article" date="2019" name="Int. J. Syst. Evol. Microbiol.">
        <title>The Global Catalogue of Microorganisms (GCM) 10K type strain sequencing project: providing services to taxonomists for standard genome sequencing and annotation.</title>
        <authorList>
            <consortium name="The Broad Institute Genomics Platform"/>
            <consortium name="The Broad Institute Genome Sequencing Center for Infectious Disease"/>
            <person name="Wu L."/>
            <person name="Ma J."/>
        </authorList>
    </citation>
    <scope>NUCLEOTIDE SEQUENCE [LARGE SCALE GENOMIC DNA]</scope>
    <source>
        <strain evidence="2">CGMCC 4.7330</strain>
    </source>
</reference>
<sequence>MSESVHDARLQAARARAAARGLEVRNRKSPPWGFELRNLRGEVLDEGTLTDMERAIFSIDPDDRVESIR</sequence>